<protein>
    <recommendedName>
        <fullName evidence="2">DUF6299 domain-containing protein</fullName>
    </recommendedName>
</protein>
<proteinExistence type="predicted"/>
<accession>A0A5N0E5L4</accession>
<dbReference type="Pfam" id="PF19816">
    <property type="entry name" value="DUF6299"/>
    <property type="match status" value="1"/>
</dbReference>
<dbReference type="InterPro" id="IPR046266">
    <property type="entry name" value="DUF6299"/>
</dbReference>
<evidence type="ECO:0000313" key="4">
    <source>
        <dbReference type="Proteomes" id="UP000323876"/>
    </source>
</evidence>
<dbReference type="AlphaFoldDB" id="A0A5N0E5L4"/>
<feature type="domain" description="DUF6299" evidence="2">
    <location>
        <begin position="28"/>
        <end position="112"/>
    </location>
</feature>
<name>A0A5N0E5L4_9NOCA</name>
<organism evidence="3 4">
    <name type="scientific">Nocardia colli</name>
    <dbReference type="NCBI Taxonomy" id="2545717"/>
    <lineage>
        <taxon>Bacteria</taxon>
        <taxon>Bacillati</taxon>
        <taxon>Actinomycetota</taxon>
        <taxon>Actinomycetes</taxon>
        <taxon>Mycobacteriales</taxon>
        <taxon>Nocardiaceae</taxon>
        <taxon>Nocardia</taxon>
    </lineage>
</organism>
<dbReference type="EMBL" id="VXLC01000021">
    <property type="protein sequence ID" value="KAA8884273.1"/>
    <property type="molecule type" value="Genomic_DNA"/>
</dbReference>
<dbReference type="Proteomes" id="UP000323876">
    <property type="component" value="Unassembled WGS sequence"/>
</dbReference>
<evidence type="ECO:0000313" key="3">
    <source>
        <dbReference type="EMBL" id="KAA8884273.1"/>
    </source>
</evidence>
<dbReference type="RefSeq" id="WP_150406252.1">
    <property type="nucleotide sequence ID" value="NZ_VXLC01000021.1"/>
</dbReference>
<keyword evidence="4" id="KW-1185">Reference proteome</keyword>
<dbReference type="OrthoDB" id="4569977at2"/>
<evidence type="ECO:0000259" key="2">
    <source>
        <dbReference type="Pfam" id="PF19816"/>
    </source>
</evidence>
<reference evidence="3 4" key="1">
    <citation type="submission" date="2019-09" db="EMBL/GenBank/DDBJ databases">
        <authorList>
            <person name="Wang X."/>
        </authorList>
    </citation>
    <scope>NUCLEOTIDE SEQUENCE [LARGE SCALE GENOMIC DNA]</scope>
    <source>
        <strain evidence="3 4">CICC 11023</strain>
    </source>
</reference>
<feature type="signal peptide" evidence="1">
    <location>
        <begin position="1"/>
        <end position="23"/>
    </location>
</feature>
<keyword evidence="1" id="KW-0732">Signal</keyword>
<sequence length="134" mass="13859">MKLAVATAATLAGTAILAGPAMADPTLKLTVDNKQHLKDDGSAQITGTYTCTAVGRVNSARFGYLRQGEVQGDAPGGRGMLTCDGAAHPYTSDIAAPVTFPYQLGPATVDVTWDLYSADGSTEVRLTDIPVTLT</sequence>
<feature type="chain" id="PRO_5024323763" description="DUF6299 domain-containing protein" evidence="1">
    <location>
        <begin position="24"/>
        <end position="134"/>
    </location>
</feature>
<comment type="caution">
    <text evidence="3">The sequence shown here is derived from an EMBL/GenBank/DDBJ whole genome shotgun (WGS) entry which is preliminary data.</text>
</comment>
<gene>
    <name evidence="3" type="ORF">F3087_34175</name>
</gene>
<evidence type="ECO:0000256" key="1">
    <source>
        <dbReference type="SAM" id="SignalP"/>
    </source>
</evidence>